<dbReference type="InterPro" id="IPR006683">
    <property type="entry name" value="Thioestr_dom"/>
</dbReference>
<accession>A0AAN8YT60</accession>
<comment type="catalytic activity">
    <reaction evidence="13">
        <text>a fatty acyl-CoA + H2O = a fatty acid + CoA + H(+)</text>
        <dbReference type="Rhea" id="RHEA:16781"/>
        <dbReference type="ChEBI" id="CHEBI:15377"/>
        <dbReference type="ChEBI" id="CHEBI:15378"/>
        <dbReference type="ChEBI" id="CHEBI:28868"/>
        <dbReference type="ChEBI" id="CHEBI:57287"/>
        <dbReference type="ChEBI" id="CHEBI:77636"/>
    </reaction>
    <physiologicalReaction direction="left-to-right" evidence="13">
        <dbReference type="Rhea" id="RHEA:16782"/>
    </physiologicalReaction>
</comment>
<evidence type="ECO:0000313" key="21">
    <source>
        <dbReference type="Proteomes" id="UP001370490"/>
    </source>
</evidence>
<name>A0AAN8YT60_9MAGN</name>
<evidence type="ECO:0000256" key="8">
    <source>
        <dbReference type="ARBA" id="ARBA00022990"/>
    </source>
</evidence>
<dbReference type="EMBL" id="JBAMMX010000028">
    <property type="protein sequence ID" value="KAK6912046.1"/>
    <property type="molecule type" value="Genomic_DNA"/>
</dbReference>
<sequence>MENRDSREEKAMRYLQDLCEGKVGGAEFEFLCLRGIQDILFPQEGLIRCNYTVPDHASDENGNWHVGAMATLMDVVGGTAIRSITGNRAVSVDFAVSYLSTAKIHDEVEIEAKVVGHKGKLPLVEVEVRRKSNRDLIATSRQWASSVSFEYSDGNPVAVSKL</sequence>
<evidence type="ECO:0000256" key="4">
    <source>
        <dbReference type="ARBA" id="ARBA00004514"/>
    </source>
</evidence>
<keyword evidence="6" id="KW-0963">Cytoplasm</keyword>
<evidence type="ECO:0000256" key="16">
    <source>
        <dbReference type="ARBA" id="ARBA00067273"/>
    </source>
</evidence>
<dbReference type="PANTHER" id="PTHR21660">
    <property type="entry name" value="THIOESTERASE SUPERFAMILY MEMBER-RELATED"/>
    <property type="match status" value="1"/>
</dbReference>
<evidence type="ECO:0000256" key="13">
    <source>
        <dbReference type="ARBA" id="ARBA00052976"/>
    </source>
</evidence>
<dbReference type="InterPro" id="IPR029069">
    <property type="entry name" value="HotDog_dom_sf"/>
</dbReference>
<keyword evidence="9" id="KW-0443">Lipid metabolism</keyword>
<evidence type="ECO:0000256" key="5">
    <source>
        <dbReference type="ARBA" id="ARBA00008324"/>
    </source>
</evidence>
<keyword evidence="8" id="KW-0007">Acetylation</keyword>
<keyword evidence="11" id="KW-0206">Cytoskeleton</keyword>
<comment type="caution">
    <text evidence="20">The sequence shown here is derived from an EMBL/GenBank/DDBJ whole genome shotgun (WGS) entry which is preliminary data.</text>
</comment>
<dbReference type="InterPro" id="IPR039298">
    <property type="entry name" value="ACOT13"/>
</dbReference>
<reference evidence="20 21" key="1">
    <citation type="submission" date="2023-12" db="EMBL/GenBank/DDBJ databases">
        <title>A high-quality genome assembly for Dillenia turbinata (Dilleniales).</title>
        <authorList>
            <person name="Chanderbali A."/>
        </authorList>
    </citation>
    <scope>NUCLEOTIDE SEQUENCE [LARGE SCALE GENOMIC DNA]</scope>
    <source>
        <strain evidence="20">LSX21</strain>
        <tissue evidence="20">Leaf</tissue>
    </source>
</reference>
<keyword evidence="10" id="KW-0496">Mitochondrion</keyword>
<dbReference type="Pfam" id="PF03061">
    <property type="entry name" value="4HBT"/>
    <property type="match status" value="1"/>
</dbReference>
<evidence type="ECO:0000259" key="19">
    <source>
        <dbReference type="Pfam" id="PF03061"/>
    </source>
</evidence>
<dbReference type="GO" id="GO:0047617">
    <property type="term" value="F:fatty acyl-CoA hydrolase activity"/>
    <property type="evidence" value="ECO:0007669"/>
    <property type="project" value="InterPro"/>
</dbReference>
<dbReference type="CDD" id="cd03443">
    <property type="entry name" value="PaaI_thioesterase"/>
    <property type="match status" value="1"/>
</dbReference>
<keyword evidence="12" id="KW-0539">Nucleus</keyword>
<evidence type="ECO:0000313" key="20">
    <source>
        <dbReference type="EMBL" id="KAK6912046.1"/>
    </source>
</evidence>
<dbReference type="AlphaFoldDB" id="A0AAN8YT60"/>
<dbReference type="Gene3D" id="3.10.129.10">
    <property type="entry name" value="Hotdog Thioesterase"/>
    <property type="match status" value="1"/>
</dbReference>
<gene>
    <name evidence="20" type="ORF">RJ641_024139</name>
</gene>
<comment type="subunit">
    <text evidence="15">Homotetramer. Interacts with PCTP.</text>
</comment>
<comment type="subcellular location">
    <subcellularLocation>
        <location evidence="3">Cytoplasm</location>
        <location evidence="3">Cytoskeleton</location>
        <location evidence="3">Spindle</location>
    </subcellularLocation>
    <subcellularLocation>
        <location evidence="4">Cytoplasm</location>
        <location evidence="4">Cytosol</location>
    </subcellularLocation>
    <subcellularLocation>
        <location evidence="2">Mitochondrion</location>
    </subcellularLocation>
    <subcellularLocation>
        <location evidence="1">Nucleus</location>
    </subcellularLocation>
</comment>
<dbReference type="PANTHER" id="PTHR21660:SF1">
    <property type="entry name" value="ACYL-COENZYME A THIOESTERASE 13"/>
    <property type="match status" value="1"/>
</dbReference>
<evidence type="ECO:0000256" key="17">
    <source>
        <dbReference type="ARBA" id="ARBA00081533"/>
    </source>
</evidence>
<dbReference type="Proteomes" id="UP001370490">
    <property type="component" value="Unassembled WGS sequence"/>
</dbReference>
<evidence type="ECO:0000256" key="1">
    <source>
        <dbReference type="ARBA" id="ARBA00004123"/>
    </source>
</evidence>
<evidence type="ECO:0000256" key="6">
    <source>
        <dbReference type="ARBA" id="ARBA00022490"/>
    </source>
</evidence>
<dbReference type="GO" id="GO:0005819">
    <property type="term" value="C:spindle"/>
    <property type="evidence" value="ECO:0007669"/>
    <property type="project" value="UniProtKB-SubCell"/>
</dbReference>
<comment type="function">
    <text evidence="14">Catalyzes the hydrolysis of acyl-CoAs into free fatty acids and coenzyme A (CoASH), regulating their respective intracellular levels. Has acyl-CoA thioesterase activity towards medium (C12) and long-chain (C18) fatty acyl-CoA substrates. Can also hydrolyze 3-hydroxyphenylacetyl-CoA and 3,4-dihydroxyphenylacetyl-CoA (in vitro). May play a role in controlling adaptive thermogenesis.</text>
</comment>
<evidence type="ECO:0000256" key="2">
    <source>
        <dbReference type="ARBA" id="ARBA00004173"/>
    </source>
</evidence>
<evidence type="ECO:0000256" key="7">
    <source>
        <dbReference type="ARBA" id="ARBA00022801"/>
    </source>
</evidence>
<keyword evidence="7" id="KW-0378">Hydrolase</keyword>
<evidence type="ECO:0000256" key="18">
    <source>
        <dbReference type="ARBA" id="ARBA00083956"/>
    </source>
</evidence>
<evidence type="ECO:0000256" key="14">
    <source>
        <dbReference type="ARBA" id="ARBA00058205"/>
    </source>
</evidence>
<proteinExistence type="inferred from homology"/>
<evidence type="ECO:0000256" key="10">
    <source>
        <dbReference type="ARBA" id="ARBA00023128"/>
    </source>
</evidence>
<evidence type="ECO:0000256" key="3">
    <source>
        <dbReference type="ARBA" id="ARBA00004186"/>
    </source>
</evidence>
<comment type="similarity">
    <text evidence="5">Belongs to the thioesterase PaaI family.</text>
</comment>
<evidence type="ECO:0000256" key="12">
    <source>
        <dbReference type="ARBA" id="ARBA00023242"/>
    </source>
</evidence>
<dbReference type="SUPFAM" id="SSF54637">
    <property type="entry name" value="Thioesterase/thiol ester dehydrase-isomerase"/>
    <property type="match status" value="1"/>
</dbReference>
<dbReference type="GO" id="GO:0006629">
    <property type="term" value="P:lipid metabolic process"/>
    <property type="evidence" value="ECO:0007669"/>
    <property type="project" value="UniProtKB-KW"/>
</dbReference>
<dbReference type="FunFam" id="3.10.129.10:FF:000021">
    <property type="entry name" value="Acyl-coenzyme A thioesterase 13"/>
    <property type="match status" value="1"/>
</dbReference>
<protein>
    <recommendedName>
        <fullName evidence="16">Acyl-coenzyme A thioesterase 13</fullName>
    </recommendedName>
    <alternativeName>
        <fullName evidence="17">Hotdog-fold thioesterase superfamily member 2</fullName>
    </alternativeName>
    <alternativeName>
        <fullName evidence="18">Thioesterase superfamily member 2</fullName>
    </alternativeName>
</protein>
<dbReference type="GO" id="GO:0005829">
    <property type="term" value="C:cytosol"/>
    <property type="evidence" value="ECO:0007669"/>
    <property type="project" value="UniProtKB-SubCell"/>
</dbReference>
<evidence type="ECO:0000256" key="15">
    <source>
        <dbReference type="ARBA" id="ARBA00064709"/>
    </source>
</evidence>
<dbReference type="GO" id="GO:0005739">
    <property type="term" value="C:mitochondrion"/>
    <property type="evidence" value="ECO:0007669"/>
    <property type="project" value="UniProtKB-SubCell"/>
</dbReference>
<evidence type="ECO:0000256" key="11">
    <source>
        <dbReference type="ARBA" id="ARBA00023212"/>
    </source>
</evidence>
<feature type="domain" description="Thioesterase" evidence="19">
    <location>
        <begin position="61"/>
        <end position="135"/>
    </location>
</feature>
<keyword evidence="21" id="KW-1185">Reference proteome</keyword>
<organism evidence="20 21">
    <name type="scientific">Dillenia turbinata</name>
    <dbReference type="NCBI Taxonomy" id="194707"/>
    <lineage>
        <taxon>Eukaryota</taxon>
        <taxon>Viridiplantae</taxon>
        <taxon>Streptophyta</taxon>
        <taxon>Embryophyta</taxon>
        <taxon>Tracheophyta</taxon>
        <taxon>Spermatophyta</taxon>
        <taxon>Magnoliopsida</taxon>
        <taxon>eudicotyledons</taxon>
        <taxon>Gunneridae</taxon>
        <taxon>Pentapetalae</taxon>
        <taxon>Dilleniales</taxon>
        <taxon>Dilleniaceae</taxon>
        <taxon>Dillenia</taxon>
    </lineage>
</organism>
<dbReference type="GO" id="GO:0005634">
    <property type="term" value="C:nucleus"/>
    <property type="evidence" value="ECO:0007669"/>
    <property type="project" value="UniProtKB-SubCell"/>
</dbReference>
<evidence type="ECO:0000256" key="9">
    <source>
        <dbReference type="ARBA" id="ARBA00023098"/>
    </source>
</evidence>